<feature type="compositionally biased region" description="Polar residues" evidence="1">
    <location>
        <begin position="169"/>
        <end position="178"/>
    </location>
</feature>
<keyword evidence="3" id="KW-1185">Reference proteome</keyword>
<evidence type="ECO:0000313" key="2">
    <source>
        <dbReference type="EMBL" id="KZT00158.1"/>
    </source>
</evidence>
<proteinExistence type="predicted"/>
<dbReference type="InParanoid" id="A0A165B3J9"/>
<organism evidence="2 3">
    <name type="scientific">Laetiporus sulphureus 93-53</name>
    <dbReference type="NCBI Taxonomy" id="1314785"/>
    <lineage>
        <taxon>Eukaryota</taxon>
        <taxon>Fungi</taxon>
        <taxon>Dikarya</taxon>
        <taxon>Basidiomycota</taxon>
        <taxon>Agaricomycotina</taxon>
        <taxon>Agaricomycetes</taxon>
        <taxon>Polyporales</taxon>
        <taxon>Laetiporus</taxon>
    </lineage>
</organism>
<evidence type="ECO:0000313" key="3">
    <source>
        <dbReference type="Proteomes" id="UP000076871"/>
    </source>
</evidence>
<dbReference type="AlphaFoldDB" id="A0A165B3J9"/>
<evidence type="ECO:0000256" key="1">
    <source>
        <dbReference type="SAM" id="MobiDB-lite"/>
    </source>
</evidence>
<name>A0A165B3J9_9APHY</name>
<gene>
    <name evidence="2" type="ORF">LAESUDRAFT_764851</name>
</gene>
<sequence>MSHVDGVFSLAAHTRSVYPIDGACILLLQHLDNLVFTSPTPDAHALVWQGWATSFFTYELCMTRDYPDHAKSLLHEVNSVYDWLMLNASPDFDWIPAVVPSTLRGYSEAVGTADLICSPAAMTEIMQEIIEAADRGDFDKFPEELISPERAAAFSANKELSPPPVTEASAHTPSNTGEVVASNSLTASNGTNDTLLSVALASFSVVAMPVTASAALGDPVPTFEFQARVANPVAIDPPFDSDLAAMEVDPLLTFDNSDSDEVKFMGGTIPNLSPVHPKKGKGCGRKSIKASKITTTSEDQVSSSLAEAVYRLLVLLLPSACKWWMRDTVPDIDDADRWLSLKKLYHQKDWQLPKMLDASVIVKASSHQGDYDEQMCDVNTASSDYTTELELLLDTLIDEYETVIAPAPCLHRPPSFLIMFLAN</sequence>
<feature type="region of interest" description="Disordered" evidence="1">
    <location>
        <begin position="157"/>
        <end position="178"/>
    </location>
</feature>
<accession>A0A165B3J9</accession>
<dbReference type="GeneID" id="63830545"/>
<protein>
    <submittedName>
        <fullName evidence="2">Uncharacterized protein</fullName>
    </submittedName>
</protein>
<dbReference type="Proteomes" id="UP000076871">
    <property type="component" value="Unassembled WGS sequence"/>
</dbReference>
<dbReference type="RefSeq" id="XP_040757898.1">
    <property type="nucleotide sequence ID" value="XM_040913517.1"/>
</dbReference>
<dbReference type="EMBL" id="KV427694">
    <property type="protein sequence ID" value="KZT00158.1"/>
    <property type="molecule type" value="Genomic_DNA"/>
</dbReference>
<reference evidence="2 3" key="1">
    <citation type="journal article" date="2016" name="Mol. Biol. Evol.">
        <title>Comparative Genomics of Early-Diverging Mushroom-Forming Fungi Provides Insights into the Origins of Lignocellulose Decay Capabilities.</title>
        <authorList>
            <person name="Nagy L.G."/>
            <person name="Riley R."/>
            <person name="Tritt A."/>
            <person name="Adam C."/>
            <person name="Daum C."/>
            <person name="Floudas D."/>
            <person name="Sun H."/>
            <person name="Yadav J.S."/>
            <person name="Pangilinan J."/>
            <person name="Larsson K.H."/>
            <person name="Matsuura K."/>
            <person name="Barry K."/>
            <person name="Labutti K."/>
            <person name="Kuo R."/>
            <person name="Ohm R.A."/>
            <person name="Bhattacharya S.S."/>
            <person name="Shirouzu T."/>
            <person name="Yoshinaga Y."/>
            <person name="Martin F.M."/>
            <person name="Grigoriev I.V."/>
            <person name="Hibbett D.S."/>
        </authorList>
    </citation>
    <scope>NUCLEOTIDE SEQUENCE [LARGE SCALE GENOMIC DNA]</scope>
    <source>
        <strain evidence="2 3">93-53</strain>
    </source>
</reference>